<dbReference type="Pfam" id="PF08423">
    <property type="entry name" value="Rad51"/>
    <property type="match status" value="1"/>
</dbReference>
<evidence type="ECO:0000256" key="5">
    <source>
        <dbReference type="ARBA" id="ARBA00023172"/>
    </source>
</evidence>
<dbReference type="InterPro" id="IPR020588">
    <property type="entry name" value="RecA_ATP-bd"/>
</dbReference>
<evidence type="ECO:0000256" key="4">
    <source>
        <dbReference type="ARBA" id="ARBA00023125"/>
    </source>
</evidence>
<evidence type="ECO:0000256" key="1">
    <source>
        <dbReference type="ARBA" id="ARBA00022741"/>
    </source>
</evidence>
<evidence type="ECO:0000313" key="8">
    <source>
        <dbReference type="EMBL" id="KXB08770.1"/>
    </source>
</evidence>
<dbReference type="Proteomes" id="UP000070633">
    <property type="component" value="Unassembled WGS sequence"/>
</dbReference>
<feature type="domain" description="RecA family profile 1" evidence="6">
    <location>
        <begin position="1"/>
        <end position="52"/>
    </location>
</feature>
<dbReference type="Gene3D" id="3.40.50.300">
    <property type="entry name" value="P-loop containing nucleotide triphosphate hydrolases"/>
    <property type="match status" value="1"/>
</dbReference>
<keyword evidence="2" id="KW-0227">DNA damage</keyword>
<feature type="domain" description="RecA family profile 2" evidence="7">
    <location>
        <begin position="57"/>
        <end position="116"/>
    </location>
</feature>
<dbReference type="InterPro" id="IPR027417">
    <property type="entry name" value="P-loop_NTPase"/>
</dbReference>
<dbReference type="PROSITE" id="PS50163">
    <property type="entry name" value="RECA_3"/>
    <property type="match status" value="1"/>
</dbReference>
<gene>
    <name evidence="8" type="ORF">AKJ55_00400</name>
</gene>
<accession>A0ABR5TJY7</accession>
<comment type="caution">
    <text evidence="8">The sequence shown here is derived from an EMBL/GenBank/DDBJ whole genome shotgun (WGS) entry which is preliminary data.</text>
</comment>
<keyword evidence="9" id="KW-1185">Reference proteome</keyword>
<dbReference type="SUPFAM" id="SSF52540">
    <property type="entry name" value="P-loop containing nucleoside triphosphate hydrolases"/>
    <property type="match status" value="1"/>
</dbReference>
<protein>
    <submittedName>
        <fullName evidence="8">DNA repair and recombination protein RadA</fullName>
    </submittedName>
</protein>
<keyword evidence="1" id="KW-0547">Nucleotide-binding</keyword>
<keyword evidence="5" id="KW-0233">DNA recombination</keyword>
<evidence type="ECO:0000256" key="3">
    <source>
        <dbReference type="ARBA" id="ARBA00022840"/>
    </source>
</evidence>
<evidence type="ECO:0000256" key="2">
    <source>
        <dbReference type="ARBA" id="ARBA00022763"/>
    </source>
</evidence>
<dbReference type="InterPro" id="IPR013632">
    <property type="entry name" value="Rad51_C"/>
</dbReference>
<name>A0ABR5TJY7_9EURY</name>
<dbReference type="PANTHER" id="PTHR22942:SF30">
    <property type="entry name" value="MEIOTIC RECOMBINATION PROTEIN DMC1_LIM15 HOMOLOG"/>
    <property type="match status" value="1"/>
</dbReference>
<dbReference type="EMBL" id="LHYI01000006">
    <property type="protein sequence ID" value="KXB08770.1"/>
    <property type="molecule type" value="Genomic_DNA"/>
</dbReference>
<evidence type="ECO:0000313" key="9">
    <source>
        <dbReference type="Proteomes" id="UP000070633"/>
    </source>
</evidence>
<keyword evidence="4" id="KW-0238">DNA-binding</keyword>
<reference evidence="8 9" key="1">
    <citation type="journal article" date="2016" name="Sci. Rep.">
        <title>Metabolic traits of an uncultured archaeal lineage -MSBL1- from brine pools of the Red Sea.</title>
        <authorList>
            <person name="Mwirichia R."/>
            <person name="Alam I."/>
            <person name="Rashid M."/>
            <person name="Vinu M."/>
            <person name="Ba-Alawi W."/>
            <person name="Anthony Kamau A."/>
            <person name="Kamanda Ngugi D."/>
            <person name="Goker M."/>
            <person name="Klenk H.P."/>
            <person name="Bajic V."/>
            <person name="Stingl U."/>
        </authorList>
    </citation>
    <scope>NUCLEOTIDE SEQUENCE [LARGE SCALE GENOMIC DNA]</scope>
    <source>
        <strain evidence="8">SCGC-AAA382M17</strain>
    </source>
</reference>
<evidence type="ECO:0000259" key="7">
    <source>
        <dbReference type="PROSITE" id="PS50163"/>
    </source>
</evidence>
<keyword evidence="3" id="KW-0067">ATP-binding</keyword>
<evidence type="ECO:0000259" key="6">
    <source>
        <dbReference type="PROSITE" id="PS50162"/>
    </source>
</evidence>
<dbReference type="PANTHER" id="PTHR22942">
    <property type="entry name" value="RECA/RAD51/RADA DNA STRAND-PAIRING FAMILY MEMBER"/>
    <property type="match status" value="1"/>
</dbReference>
<dbReference type="InterPro" id="IPR020587">
    <property type="entry name" value="RecA_monomer-monomer_interface"/>
</dbReference>
<dbReference type="PROSITE" id="PS50162">
    <property type="entry name" value="RECA_2"/>
    <property type="match status" value="1"/>
</dbReference>
<proteinExistence type="predicted"/>
<feature type="non-terminal residue" evidence="8">
    <location>
        <position position="1"/>
    </location>
</feature>
<organism evidence="8 9">
    <name type="scientific">candidate division MSBL1 archaeon SCGC-AAA382M17</name>
    <dbReference type="NCBI Taxonomy" id="1698284"/>
    <lineage>
        <taxon>Archaea</taxon>
        <taxon>Methanobacteriati</taxon>
        <taxon>Methanobacteriota</taxon>
        <taxon>candidate division MSBL1</taxon>
    </lineage>
</organism>
<sequence>LLVVDTVTSLFRAEYVGRESLAERQQKLGQHLLSLHRIADLNNVAVLVTNQVQANPDAFVGESTQPIGGHILGHSATTRIFLRKSRGSRRIARVVDSPELPEGEAVFKISNEGIRD</sequence>